<reference evidence="2" key="2">
    <citation type="submission" date="2020-11" db="EMBL/GenBank/DDBJ databases">
        <authorList>
            <person name="McCartney M.A."/>
            <person name="Auch B."/>
            <person name="Kono T."/>
            <person name="Mallez S."/>
            <person name="Becker A."/>
            <person name="Gohl D.M."/>
            <person name="Silverstein K.A.T."/>
            <person name="Koren S."/>
            <person name="Bechman K.B."/>
            <person name="Herman A."/>
            <person name="Abrahante J.E."/>
            <person name="Garbe J."/>
        </authorList>
    </citation>
    <scope>NUCLEOTIDE SEQUENCE</scope>
    <source>
        <strain evidence="2">Duluth1</strain>
        <tissue evidence="2">Whole animal</tissue>
    </source>
</reference>
<comment type="caution">
    <text evidence="2">The sequence shown here is derived from an EMBL/GenBank/DDBJ whole genome shotgun (WGS) entry which is preliminary data.</text>
</comment>
<organism evidence="2 3">
    <name type="scientific">Dreissena polymorpha</name>
    <name type="common">Zebra mussel</name>
    <name type="synonym">Mytilus polymorpha</name>
    <dbReference type="NCBI Taxonomy" id="45954"/>
    <lineage>
        <taxon>Eukaryota</taxon>
        <taxon>Metazoa</taxon>
        <taxon>Spiralia</taxon>
        <taxon>Lophotrochozoa</taxon>
        <taxon>Mollusca</taxon>
        <taxon>Bivalvia</taxon>
        <taxon>Autobranchia</taxon>
        <taxon>Heteroconchia</taxon>
        <taxon>Euheterodonta</taxon>
        <taxon>Imparidentia</taxon>
        <taxon>Neoheterodontei</taxon>
        <taxon>Myida</taxon>
        <taxon>Dreissenoidea</taxon>
        <taxon>Dreissenidae</taxon>
        <taxon>Dreissena</taxon>
    </lineage>
</organism>
<evidence type="ECO:0000313" key="2">
    <source>
        <dbReference type="EMBL" id="KAH3726878.1"/>
    </source>
</evidence>
<feature type="compositionally biased region" description="Polar residues" evidence="1">
    <location>
        <begin position="1"/>
        <end position="28"/>
    </location>
</feature>
<proteinExistence type="predicted"/>
<keyword evidence="3" id="KW-1185">Reference proteome</keyword>
<feature type="compositionally biased region" description="Polar residues" evidence="1">
    <location>
        <begin position="42"/>
        <end position="57"/>
    </location>
</feature>
<evidence type="ECO:0000256" key="1">
    <source>
        <dbReference type="SAM" id="MobiDB-lite"/>
    </source>
</evidence>
<dbReference type="EMBL" id="JAIWYP010000012">
    <property type="protein sequence ID" value="KAH3726878.1"/>
    <property type="molecule type" value="Genomic_DNA"/>
</dbReference>
<dbReference type="AlphaFoldDB" id="A0A9D4CM30"/>
<accession>A0A9D4CM30</accession>
<gene>
    <name evidence="2" type="ORF">DPMN_052754</name>
</gene>
<sequence length="57" mass="5869">MPSRSGSSTEPSATATTGHSVTMETSVTGPYPPLGCGRSKKNQSSLKRPSISVQTVC</sequence>
<protein>
    <submittedName>
        <fullName evidence="2">Uncharacterized protein</fullName>
    </submittedName>
</protein>
<name>A0A9D4CM30_DREPO</name>
<evidence type="ECO:0000313" key="3">
    <source>
        <dbReference type="Proteomes" id="UP000828390"/>
    </source>
</evidence>
<reference evidence="2" key="1">
    <citation type="journal article" date="2019" name="bioRxiv">
        <title>The Genome of the Zebra Mussel, Dreissena polymorpha: A Resource for Invasive Species Research.</title>
        <authorList>
            <person name="McCartney M.A."/>
            <person name="Auch B."/>
            <person name="Kono T."/>
            <person name="Mallez S."/>
            <person name="Zhang Y."/>
            <person name="Obille A."/>
            <person name="Becker A."/>
            <person name="Abrahante J.E."/>
            <person name="Garbe J."/>
            <person name="Badalamenti J.P."/>
            <person name="Herman A."/>
            <person name="Mangelson H."/>
            <person name="Liachko I."/>
            <person name="Sullivan S."/>
            <person name="Sone E.D."/>
            <person name="Koren S."/>
            <person name="Silverstein K.A.T."/>
            <person name="Beckman K.B."/>
            <person name="Gohl D.M."/>
        </authorList>
    </citation>
    <scope>NUCLEOTIDE SEQUENCE</scope>
    <source>
        <strain evidence="2">Duluth1</strain>
        <tissue evidence="2">Whole animal</tissue>
    </source>
</reference>
<feature type="region of interest" description="Disordered" evidence="1">
    <location>
        <begin position="1"/>
        <end position="57"/>
    </location>
</feature>
<dbReference type="Proteomes" id="UP000828390">
    <property type="component" value="Unassembled WGS sequence"/>
</dbReference>